<feature type="region of interest" description="Disordered" evidence="1">
    <location>
        <begin position="144"/>
        <end position="165"/>
    </location>
</feature>
<feature type="compositionally biased region" description="Acidic residues" evidence="1">
    <location>
        <begin position="151"/>
        <end position="165"/>
    </location>
</feature>
<accession>B5YLG0</accession>
<feature type="compositionally biased region" description="Low complexity" evidence="1">
    <location>
        <begin position="87"/>
        <end position="104"/>
    </location>
</feature>
<dbReference type="RefSeq" id="XP_002295506.1">
    <property type="nucleotide sequence ID" value="XM_002295470.1"/>
</dbReference>
<feature type="compositionally biased region" description="Low complexity" evidence="1">
    <location>
        <begin position="12"/>
        <end position="30"/>
    </location>
</feature>
<organism evidence="2 3">
    <name type="scientific">Thalassiosira pseudonana</name>
    <name type="common">Marine diatom</name>
    <name type="synonym">Cyclotella nana</name>
    <dbReference type="NCBI Taxonomy" id="35128"/>
    <lineage>
        <taxon>Eukaryota</taxon>
        <taxon>Sar</taxon>
        <taxon>Stramenopiles</taxon>
        <taxon>Ochrophyta</taxon>
        <taxon>Bacillariophyta</taxon>
        <taxon>Coscinodiscophyceae</taxon>
        <taxon>Thalassiosirophycidae</taxon>
        <taxon>Thalassiosirales</taxon>
        <taxon>Thalassiosiraceae</taxon>
        <taxon>Thalassiosira</taxon>
    </lineage>
</organism>
<proteinExistence type="predicted"/>
<dbReference type="InParanoid" id="B5YLG0"/>
<protein>
    <submittedName>
        <fullName evidence="2">Uncharacterized protein</fullName>
    </submittedName>
</protein>
<feature type="region of interest" description="Disordered" evidence="1">
    <location>
        <begin position="85"/>
        <end position="106"/>
    </location>
</feature>
<gene>
    <name evidence="2" type="ORF">THAPS_10768</name>
</gene>
<dbReference type="GeneID" id="7450922"/>
<feature type="compositionally biased region" description="Basic residues" evidence="1">
    <location>
        <begin position="361"/>
        <end position="371"/>
    </location>
</feature>
<dbReference type="PaxDb" id="35128-Thaps10768"/>
<dbReference type="Proteomes" id="UP000001449">
    <property type="component" value="Chromosome 18"/>
</dbReference>
<reference evidence="2 3" key="1">
    <citation type="journal article" date="2004" name="Science">
        <title>The genome of the diatom Thalassiosira pseudonana: ecology, evolution, and metabolism.</title>
        <authorList>
            <person name="Armbrust E.V."/>
            <person name="Berges J.A."/>
            <person name="Bowler C."/>
            <person name="Green B.R."/>
            <person name="Martinez D."/>
            <person name="Putnam N.H."/>
            <person name="Zhou S."/>
            <person name="Allen A.E."/>
            <person name="Apt K.E."/>
            <person name="Bechner M."/>
            <person name="Brzezinski M.A."/>
            <person name="Chaal B.K."/>
            <person name="Chiovitti A."/>
            <person name="Davis A.K."/>
            <person name="Demarest M.S."/>
            <person name="Detter J.C."/>
            <person name="Glavina T."/>
            <person name="Goodstein D."/>
            <person name="Hadi M.Z."/>
            <person name="Hellsten U."/>
            <person name="Hildebrand M."/>
            <person name="Jenkins B.D."/>
            <person name="Jurka J."/>
            <person name="Kapitonov V.V."/>
            <person name="Kroger N."/>
            <person name="Lau W.W."/>
            <person name="Lane T.W."/>
            <person name="Larimer F.W."/>
            <person name="Lippmeier J.C."/>
            <person name="Lucas S."/>
            <person name="Medina M."/>
            <person name="Montsant A."/>
            <person name="Obornik M."/>
            <person name="Parker M.S."/>
            <person name="Palenik B."/>
            <person name="Pazour G.J."/>
            <person name="Richardson P.M."/>
            <person name="Rynearson T.A."/>
            <person name="Saito M.A."/>
            <person name="Schwartz D.C."/>
            <person name="Thamatrakoln K."/>
            <person name="Valentin K."/>
            <person name="Vardi A."/>
            <person name="Wilkerson F.P."/>
            <person name="Rokhsar D.S."/>
        </authorList>
    </citation>
    <scope>NUCLEOTIDE SEQUENCE [LARGE SCALE GENOMIC DNA]</scope>
    <source>
        <strain evidence="2 3">CCMP1335</strain>
    </source>
</reference>
<feature type="compositionally biased region" description="Basic and acidic residues" evidence="1">
    <location>
        <begin position="390"/>
        <end position="405"/>
    </location>
</feature>
<sequence length="413" mass="46337">MKQSSWLKRRSASSSKASASPSAFSSSSSPFDDDNGHHDHEAESWYDTEYTDTELIKPPCQRTTAAVPVAASAWSGSIGHRFHLPKKYNNSNSSSKPSYNDDYSTSSLTADETITTSQSSHYSVASSTVSFLRNKRVASVHHQYTFNNHGEDEDNYNDDDDDTDDEEIPTKVVCGMSYTCPTTRRNGFYTGQVTTTASYNEYNENVGYVPHGMGTLRLPHGRLMEGEWHFGELLFFKANRYRGGRKDDKCSLYSEHSFTATATTPAGAFTTKKFDEKEWNRSESQSFEDQLSMMSLISDAGSRGCIPIEQIPSQQKQQRKTVKFDMEEELRNSLQGEDSDTTTTTTGYEDGSNGREANNDKKKKRSDKYRRRFSESKGGIAASEYGYECNRSDSVDGDDCGRRCQDPPGRIHL</sequence>
<dbReference type="EMBL" id="CP001159">
    <property type="protein sequence ID" value="ACI64223.1"/>
    <property type="molecule type" value="Genomic_DNA"/>
</dbReference>
<name>B5YLG0_THAPS</name>
<keyword evidence="3" id="KW-1185">Reference proteome</keyword>
<evidence type="ECO:0000256" key="1">
    <source>
        <dbReference type="SAM" id="MobiDB-lite"/>
    </source>
</evidence>
<dbReference type="KEGG" id="tps:THAPS_10768"/>
<dbReference type="HOGENOM" id="CLU_666472_0_0_1"/>
<dbReference type="AlphaFoldDB" id="B5YLG0"/>
<feature type="region of interest" description="Disordered" evidence="1">
    <location>
        <begin position="1"/>
        <end position="40"/>
    </location>
</feature>
<reference evidence="2 3" key="2">
    <citation type="journal article" date="2008" name="Nature">
        <title>The Phaeodactylum genome reveals the evolutionary history of diatom genomes.</title>
        <authorList>
            <person name="Bowler C."/>
            <person name="Allen A.E."/>
            <person name="Badger J.H."/>
            <person name="Grimwood J."/>
            <person name="Jabbari K."/>
            <person name="Kuo A."/>
            <person name="Maheswari U."/>
            <person name="Martens C."/>
            <person name="Maumus F."/>
            <person name="Otillar R.P."/>
            <person name="Rayko E."/>
            <person name="Salamov A."/>
            <person name="Vandepoele K."/>
            <person name="Beszteri B."/>
            <person name="Gruber A."/>
            <person name="Heijde M."/>
            <person name="Katinka M."/>
            <person name="Mock T."/>
            <person name="Valentin K."/>
            <person name="Verret F."/>
            <person name="Berges J.A."/>
            <person name="Brownlee C."/>
            <person name="Cadoret J.P."/>
            <person name="Chiovitti A."/>
            <person name="Choi C.J."/>
            <person name="Coesel S."/>
            <person name="De Martino A."/>
            <person name="Detter J.C."/>
            <person name="Durkin C."/>
            <person name="Falciatore A."/>
            <person name="Fournet J."/>
            <person name="Haruta M."/>
            <person name="Huysman M.J."/>
            <person name="Jenkins B.D."/>
            <person name="Jiroutova K."/>
            <person name="Jorgensen R.E."/>
            <person name="Joubert Y."/>
            <person name="Kaplan A."/>
            <person name="Kroger N."/>
            <person name="Kroth P.G."/>
            <person name="La Roche J."/>
            <person name="Lindquist E."/>
            <person name="Lommer M."/>
            <person name="Martin-Jezequel V."/>
            <person name="Lopez P.J."/>
            <person name="Lucas S."/>
            <person name="Mangogna M."/>
            <person name="McGinnis K."/>
            <person name="Medlin L.K."/>
            <person name="Montsant A."/>
            <person name="Oudot-Le Secq M.P."/>
            <person name="Napoli C."/>
            <person name="Obornik M."/>
            <person name="Parker M.S."/>
            <person name="Petit J.L."/>
            <person name="Porcel B.M."/>
            <person name="Poulsen N."/>
            <person name="Robison M."/>
            <person name="Rychlewski L."/>
            <person name="Rynearson T.A."/>
            <person name="Schmutz J."/>
            <person name="Shapiro H."/>
            <person name="Siaut M."/>
            <person name="Stanley M."/>
            <person name="Sussman M.R."/>
            <person name="Taylor A.R."/>
            <person name="Vardi A."/>
            <person name="von Dassow P."/>
            <person name="Vyverman W."/>
            <person name="Willis A."/>
            <person name="Wyrwicz L.S."/>
            <person name="Rokhsar D.S."/>
            <person name="Weissenbach J."/>
            <person name="Armbrust E.V."/>
            <person name="Green B.R."/>
            <person name="Van de Peer Y."/>
            <person name="Grigoriev I.V."/>
        </authorList>
    </citation>
    <scope>NUCLEOTIDE SEQUENCE [LARGE SCALE GENOMIC DNA]</scope>
    <source>
        <strain evidence="2 3">CCMP1335</strain>
    </source>
</reference>
<feature type="region of interest" description="Disordered" evidence="1">
    <location>
        <begin position="329"/>
        <end position="413"/>
    </location>
</feature>
<evidence type="ECO:0000313" key="3">
    <source>
        <dbReference type="Proteomes" id="UP000001449"/>
    </source>
</evidence>
<evidence type="ECO:0000313" key="2">
    <source>
        <dbReference type="EMBL" id="ACI64223.1"/>
    </source>
</evidence>